<dbReference type="InterPro" id="IPR003593">
    <property type="entry name" value="AAA+_ATPase"/>
</dbReference>
<dbReference type="InterPro" id="IPR050095">
    <property type="entry name" value="ECF_ABC_transporter_ATP-bd"/>
</dbReference>
<dbReference type="Proteomes" id="UP000324974">
    <property type="component" value="Chromosome"/>
</dbReference>
<comment type="function">
    <text evidence="9">Part of an ABC transporter complex. Responsible for energy coupling to the transport system.</text>
</comment>
<dbReference type="GO" id="GO:0016887">
    <property type="term" value="F:ATP hydrolysis activity"/>
    <property type="evidence" value="ECO:0007669"/>
    <property type="project" value="InterPro"/>
</dbReference>
<dbReference type="PROSITE" id="PS50893">
    <property type="entry name" value="ABC_TRANSPORTER_2"/>
    <property type="match status" value="1"/>
</dbReference>
<evidence type="ECO:0000256" key="1">
    <source>
        <dbReference type="ARBA" id="ARBA00004202"/>
    </source>
</evidence>
<dbReference type="NCBIfam" id="TIGR01166">
    <property type="entry name" value="cbiO"/>
    <property type="match status" value="1"/>
</dbReference>
<evidence type="ECO:0000256" key="3">
    <source>
        <dbReference type="ARBA" id="ARBA00022448"/>
    </source>
</evidence>
<dbReference type="Pfam" id="PF00005">
    <property type="entry name" value="ABC_tran"/>
    <property type="match status" value="1"/>
</dbReference>
<dbReference type="PANTHER" id="PTHR43553">
    <property type="entry name" value="HEAVY METAL TRANSPORTER"/>
    <property type="match status" value="1"/>
</dbReference>
<dbReference type="GO" id="GO:0006824">
    <property type="term" value="P:cobalt ion transport"/>
    <property type="evidence" value="ECO:0007669"/>
    <property type="project" value="InterPro"/>
</dbReference>
<evidence type="ECO:0000313" key="12">
    <source>
        <dbReference type="Proteomes" id="UP000324974"/>
    </source>
</evidence>
<comment type="similarity">
    <text evidence="2 9">Belongs to the ABC transporter superfamily.</text>
</comment>
<dbReference type="FunFam" id="3.40.50.300:FF:000224">
    <property type="entry name" value="Energy-coupling factor transporter ATP-binding protein EcfA"/>
    <property type="match status" value="1"/>
</dbReference>
<dbReference type="SMART" id="SM00382">
    <property type="entry name" value="AAA"/>
    <property type="match status" value="1"/>
</dbReference>
<evidence type="ECO:0000256" key="5">
    <source>
        <dbReference type="ARBA" id="ARBA00022741"/>
    </source>
</evidence>
<dbReference type="RefSeq" id="WP_149112764.1">
    <property type="nucleotide sequence ID" value="NZ_CP042425.1"/>
</dbReference>
<dbReference type="EMBL" id="CP042425">
    <property type="protein sequence ID" value="QEL18241.1"/>
    <property type="molecule type" value="Genomic_DNA"/>
</dbReference>
<evidence type="ECO:0000256" key="7">
    <source>
        <dbReference type="ARBA" id="ARBA00022967"/>
    </source>
</evidence>
<protein>
    <recommendedName>
        <fullName evidence="9">ABC transporter ATP-binding protein</fullName>
    </recommendedName>
</protein>
<keyword evidence="5 9" id="KW-0547">Nucleotide-binding</keyword>
<dbReference type="InterPro" id="IPR005876">
    <property type="entry name" value="Co_trans_ATP-bd"/>
</dbReference>
<reference evidence="12" key="1">
    <citation type="submission" date="2019-08" db="EMBL/GenBank/DDBJ databases">
        <title>Limnoglobus roseus gen. nov., sp. nov., a novel freshwater planctomycete with a giant genome from the family Gemmataceae.</title>
        <authorList>
            <person name="Kulichevskaya I.S."/>
            <person name="Naumoff D.G."/>
            <person name="Miroshnikov K."/>
            <person name="Ivanova A."/>
            <person name="Philippov D.A."/>
            <person name="Hakobyan A."/>
            <person name="Rijpstra I.C."/>
            <person name="Sinninghe Damste J.S."/>
            <person name="Liesack W."/>
            <person name="Dedysh S.N."/>
        </authorList>
    </citation>
    <scope>NUCLEOTIDE SEQUENCE [LARGE SCALE GENOMIC DNA]</scope>
    <source>
        <strain evidence="12">PX52</strain>
    </source>
</reference>
<dbReference type="OrthoDB" id="9804199at2"/>
<proteinExistence type="inferred from homology"/>
<evidence type="ECO:0000256" key="9">
    <source>
        <dbReference type="RuleBase" id="RU364103"/>
    </source>
</evidence>
<accession>A0A5C1AGA1</accession>
<dbReference type="CDD" id="cd03225">
    <property type="entry name" value="ABC_cobalt_CbiO_domain1"/>
    <property type="match status" value="1"/>
</dbReference>
<evidence type="ECO:0000256" key="6">
    <source>
        <dbReference type="ARBA" id="ARBA00022840"/>
    </source>
</evidence>
<keyword evidence="4 9" id="KW-1003">Cell membrane</keyword>
<evidence type="ECO:0000256" key="2">
    <source>
        <dbReference type="ARBA" id="ARBA00005417"/>
    </source>
</evidence>
<sequence>MSEPILEARNVEYAYPGGIVGLAGVTLAVDAGEKLALLGANGCGKTTLLLSLCGVLKPRSGEVRLSGRLVEYTRAGLRNLRQRVGTLLQDADDQLFAGSIYEDVSFGPLNLGCTEAETRQRVEQALAAMELTDLGDRPPYRLSGGQKKRTALAGVAAMKPAVILLDEPTANLDPHASTDLLALLDQMHGQGTTIVFSTHDVDLAYAWADRIAVLDGGRVSACGSPEEIFGDGQAVRGSGLRTPWVLDVVNALQPSALWPSELRPPRTPAALVKQLAAMRIENVR</sequence>
<dbReference type="InterPro" id="IPR027417">
    <property type="entry name" value="P-loop_NTPase"/>
</dbReference>
<dbReference type="KEGG" id="lrs:PX52LOC_05257"/>
<keyword evidence="8 9" id="KW-0472">Membrane</keyword>
<dbReference type="Gene3D" id="3.40.50.300">
    <property type="entry name" value="P-loop containing nucleotide triphosphate hydrolases"/>
    <property type="match status" value="1"/>
</dbReference>
<evidence type="ECO:0000256" key="8">
    <source>
        <dbReference type="ARBA" id="ARBA00023136"/>
    </source>
</evidence>
<comment type="subcellular location">
    <subcellularLocation>
        <location evidence="1 9">Cell membrane</location>
        <topology evidence="1 9">Peripheral membrane protein</topology>
    </subcellularLocation>
</comment>
<dbReference type="InterPro" id="IPR003439">
    <property type="entry name" value="ABC_transporter-like_ATP-bd"/>
</dbReference>
<evidence type="ECO:0000313" key="11">
    <source>
        <dbReference type="EMBL" id="QEL18241.1"/>
    </source>
</evidence>
<dbReference type="InterPro" id="IPR015856">
    <property type="entry name" value="ABC_transpr_CbiO/EcfA_su"/>
</dbReference>
<organism evidence="11 12">
    <name type="scientific">Limnoglobus roseus</name>
    <dbReference type="NCBI Taxonomy" id="2598579"/>
    <lineage>
        <taxon>Bacteria</taxon>
        <taxon>Pseudomonadati</taxon>
        <taxon>Planctomycetota</taxon>
        <taxon>Planctomycetia</taxon>
        <taxon>Gemmatales</taxon>
        <taxon>Gemmataceae</taxon>
        <taxon>Limnoglobus</taxon>
    </lineage>
</organism>
<evidence type="ECO:0000259" key="10">
    <source>
        <dbReference type="PROSITE" id="PS50893"/>
    </source>
</evidence>
<feature type="domain" description="ABC transporter" evidence="10">
    <location>
        <begin position="6"/>
        <end position="241"/>
    </location>
</feature>
<dbReference type="SUPFAM" id="SSF52540">
    <property type="entry name" value="P-loop containing nucleoside triphosphate hydrolases"/>
    <property type="match status" value="1"/>
</dbReference>
<dbReference type="GO" id="GO:0042626">
    <property type="term" value="F:ATPase-coupled transmembrane transporter activity"/>
    <property type="evidence" value="ECO:0007669"/>
    <property type="project" value="TreeGrafter"/>
</dbReference>
<name>A0A5C1AGA1_9BACT</name>
<keyword evidence="6 9" id="KW-0067">ATP-binding</keyword>
<evidence type="ECO:0000256" key="4">
    <source>
        <dbReference type="ARBA" id="ARBA00022475"/>
    </source>
</evidence>
<dbReference type="AlphaFoldDB" id="A0A5C1AGA1"/>
<dbReference type="GO" id="GO:0043190">
    <property type="term" value="C:ATP-binding cassette (ABC) transporter complex"/>
    <property type="evidence" value="ECO:0007669"/>
    <property type="project" value="TreeGrafter"/>
</dbReference>
<dbReference type="PANTHER" id="PTHR43553:SF24">
    <property type="entry name" value="ENERGY-COUPLING FACTOR TRANSPORTER ATP-BINDING PROTEIN ECFA1"/>
    <property type="match status" value="1"/>
</dbReference>
<gene>
    <name evidence="11" type="ORF">PX52LOC_05257</name>
</gene>
<keyword evidence="3 9" id="KW-0813">Transport</keyword>
<dbReference type="GO" id="GO:0005524">
    <property type="term" value="F:ATP binding"/>
    <property type="evidence" value="ECO:0007669"/>
    <property type="project" value="UniProtKB-UniRule"/>
</dbReference>
<keyword evidence="7" id="KW-1278">Translocase</keyword>
<keyword evidence="12" id="KW-1185">Reference proteome</keyword>